<dbReference type="PROSITE" id="PS50995">
    <property type="entry name" value="HTH_MARR_2"/>
    <property type="match status" value="1"/>
</dbReference>
<dbReference type="SUPFAM" id="SSF46785">
    <property type="entry name" value="Winged helix' DNA-binding domain"/>
    <property type="match status" value="1"/>
</dbReference>
<dbReference type="Gene3D" id="1.10.10.10">
    <property type="entry name" value="Winged helix-like DNA-binding domain superfamily/Winged helix DNA-binding domain"/>
    <property type="match status" value="1"/>
</dbReference>
<dbReference type="InterPro" id="IPR036390">
    <property type="entry name" value="WH_DNA-bd_sf"/>
</dbReference>
<evidence type="ECO:0000256" key="3">
    <source>
        <dbReference type="ARBA" id="ARBA00023163"/>
    </source>
</evidence>
<dbReference type="GO" id="GO:0003700">
    <property type="term" value="F:DNA-binding transcription factor activity"/>
    <property type="evidence" value="ECO:0007669"/>
    <property type="project" value="InterPro"/>
</dbReference>
<dbReference type="PANTHER" id="PTHR42756:SF1">
    <property type="entry name" value="TRANSCRIPTIONAL REPRESSOR OF EMRAB OPERON"/>
    <property type="match status" value="1"/>
</dbReference>
<proteinExistence type="predicted"/>
<dbReference type="InterPro" id="IPR023187">
    <property type="entry name" value="Tscrpt_reg_MarR-type_CS"/>
</dbReference>
<dbReference type="InterPro" id="IPR000835">
    <property type="entry name" value="HTH_MarR-typ"/>
</dbReference>
<protein>
    <submittedName>
        <fullName evidence="5">MarR family transcriptional regulator</fullName>
    </submittedName>
</protein>
<dbReference type="EMBL" id="NVUL01000067">
    <property type="protein sequence ID" value="PCI75801.1"/>
    <property type="molecule type" value="Genomic_DNA"/>
</dbReference>
<evidence type="ECO:0000256" key="1">
    <source>
        <dbReference type="ARBA" id="ARBA00023015"/>
    </source>
</evidence>
<keyword evidence="3" id="KW-0804">Transcription</keyword>
<feature type="domain" description="HTH marR-type" evidence="4">
    <location>
        <begin position="1"/>
        <end position="150"/>
    </location>
</feature>
<evidence type="ECO:0000313" key="5">
    <source>
        <dbReference type="EMBL" id="PCI75801.1"/>
    </source>
</evidence>
<keyword evidence="2" id="KW-0238">DNA-binding</keyword>
<reference evidence="6" key="1">
    <citation type="submission" date="2017-08" db="EMBL/GenBank/DDBJ databases">
        <title>A dynamic microbial community with high functional redundancy inhabits the cold, oxic subseafloor aquifer.</title>
        <authorList>
            <person name="Tully B.J."/>
            <person name="Wheat C.G."/>
            <person name="Glazer B.T."/>
            <person name="Huber J.A."/>
        </authorList>
    </citation>
    <scope>NUCLEOTIDE SEQUENCE [LARGE SCALE GENOMIC DNA]</scope>
</reference>
<dbReference type="InterPro" id="IPR036388">
    <property type="entry name" value="WH-like_DNA-bd_sf"/>
</dbReference>
<sequence>MGIDVTRKKSSEPSESTLFAYFNEIGIIAQLSIVLFERNLPEGLNNSQFGVLNWFCRVDSEASPGRLATAFQVTAGAMTNTLKRLESKGLVKIEPDQFSGRKKKITITAKGEKVQKQAIAASAPLFQEFAENCPQENIELQIEQLQKVREYLDQRRYN</sequence>
<dbReference type="Pfam" id="PF12802">
    <property type="entry name" value="MarR_2"/>
    <property type="match status" value="1"/>
</dbReference>
<organism evidence="5 6">
    <name type="scientific">SAR86 cluster bacterium</name>
    <dbReference type="NCBI Taxonomy" id="2030880"/>
    <lineage>
        <taxon>Bacteria</taxon>
        <taxon>Pseudomonadati</taxon>
        <taxon>Pseudomonadota</taxon>
        <taxon>Gammaproteobacteria</taxon>
        <taxon>SAR86 cluster</taxon>
    </lineage>
</organism>
<dbReference type="GO" id="GO:0003677">
    <property type="term" value="F:DNA binding"/>
    <property type="evidence" value="ECO:0007669"/>
    <property type="project" value="UniProtKB-KW"/>
</dbReference>
<evidence type="ECO:0000256" key="2">
    <source>
        <dbReference type="ARBA" id="ARBA00023125"/>
    </source>
</evidence>
<dbReference type="PRINTS" id="PR00598">
    <property type="entry name" value="HTHMARR"/>
</dbReference>
<gene>
    <name evidence="5" type="ORF">COB20_12085</name>
</gene>
<dbReference type="PANTHER" id="PTHR42756">
    <property type="entry name" value="TRANSCRIPTIONAL REGULATOR, MARR"/>
    <property type="match status" value="1"/>
</dbReference>
<name>A0A2A4X0E1_9GAMM</name>
<keyword evidence="1" id="KW-0805">Transcription regulation</keyword>
<dbReference type="Proteomes" id="UP000218767">
    <property type="component" value="Unassembled WGS sequence"/>
</dbReference>
<dbReference type="AlphaFoldDB" id="A0A2A4X0E1"/>
<evidence type="ECO:0000259" key="4">
    <source>
        <dbReference type="PROSITE" id="PS50995"/>
    </source>
</evidence>
<evidence type="ECO:0000313" key="6">
    <source>
        <dbReference type="Proteomes" id="UP000218767"/>
    </source>
</evidence>
<accession>A0A2A4X0E1</accession>
<comment type="caution">
    <text evidence="5">The sequence shown here is derived from an EMBL/GenBank/DDBJ whole genome shotgun (WGS) entry which is preliminary data.</text>
</comment>
<dbReference type="SMART" id="SM00347">
    <property type="entry name" value="HTH_MARR"/>
    <property type="match status" value="1"/>
</dbReference>
<dbReference type="PROSITE" id="PS01117">
    <property type="entry name" value="HTH_MARR_1"/>
    <property type="match status" value="1"/>
</dbReference>